<keyword evidence="2" id="KW-1185">Reference proteome</keyword>
<evidence type="ECO:0008006" key="3">
    <source>
        <dbReference type="Google" id="ProtNLM"/>
    </source>
</evidence>
<protein>
    <recommendedName>
        <fullName evidence="3">DUF4783 domain-containing protein</fullName>
    </recommendedName>
</protein>
<sequence>MPEQSMNGLIQNIHSSINALDTKEISTFFDNTVEFTYINTHSTLTRGHALLILNDFYEKHKPKSFKVDYTGSTPLGDGRYILGSALTESGTFKLYFYVKERSGKFFIEELKIVK</sequence>
<dbReference type="InterPro" id="IPR031977">
    <property type="entry name" value="DUF4783"/>
</dbReference>
<reference evidence="2" key="1">
    <citation type="journal article" date="2019" name="Int. J. Syst. Evol. Microbiol.">
        <title>The Global Catalogue of Microorganisms (GCM) 10K type strain sequencing project: providing services to taxonomists for standard genome sequencing and annotation.</title>
        <authorList>
            <consortium name="The Broad Institute Genomics Platform"/>
            <consortium name="The Broad Institute Genome Sequencing Center for Infectious Disease"/>
            <person name="Wu L."/>
            <person name="Ma J."/>
        </authorList>
    </citation>
    <scope>NUCLEOTIDE SEQUENCE [LARGE SCALE GENOMIC DNA]</scope>
    <source>
        <strain evidence="2">JCM 31921</strain>
    </source>
</reference>
<accession>A0ABP8MVR5</accession>
<evidence type="ECO:0000313" key="1">
    <source>
        <dbReference type="EMBL" id="GAA4455793.1"/>
    </source>
</evidence>
<name>A0ABP8MVR5_9BACT</name>
<proteinExistence type="predicted"/>
<dbReference type="Proteomes" id="UP001501410">
    <property type="component" value="Unassembled WGS sequence"/>
</dbReference>
<gene>
    <name evidence="1" type="ORF">GCM10023092_20070</name>
</gene>
<organism evidence="1 2">
    <name type="scientific">Rurimicrobium arvi</name>
    <dbReference type="NCBI Taxonomy" id="2049916"/>
    <lineage>
        <taxon>Bacteria</taxon>
        <taxon>Pseudomonadati</taxon>
        <taxon>Bacteroidota</taxon>
        <taxon>Chitinophagia</taxon>
        <taxon>Chitinophagales</taxon>
        <taxon>Chitinophagaceae</taxon>
        <taxon>Rurimicrobium</taxon>
    </lineage>
</organism>
<dbReference type="Gene3D" id="3.10.450.50">
    <property type="match status" value="1"/>
</dbReference>
<comment type="caution">
    <text evidence="1">The sequence shown here is derived from an EMBL/GenBank/DDBJ whole genome shotgun (WGS) entry which is preliminary data.</text>
</comment>
<dbReference type="Pfam" id="PF16022">
    <property type="entry name" value="DUF4783"/>
    <property type="match status" value="1"/>
</dbReference>
<dbReference type="EMBL" id="BAABEZ010000022">
    <property type="protein sequence ID" value="GAA4455793.1"/>
    <property type="molecule type" value="Genomic_DNA"/>
</dbReference>
<evidence type="ECO:0000313" key="2">
    <source>
        <dbReference type="Proteomes" id="UP001501410"/>
    </source>
</evidence>